<accession>A0A9P5QAS9</accession>
<dbReference type="EMBL" id="JADNRY010000002">
    <property type="protein sequence ID" value="KAF9078245.1"/>
    <property type="molecule type" value="Genomic_DNA"/>
</dbReference>
<dbReference type="OrthoDB" id="3032844at2759"/>
<protein>
    <submittedName>
        <fullName evidence="1">Uncharacterized protein</fullName>
    </submittedName>
</protein>
<comment type="caution">
    <text evidence="1">The sequence shown here is derived from an EMBL/GenBank/DDBJ whole genome shotgun (WGS) entry which is preliminary data.</text>
</comment>
<sequence length="129" mass="13705">MASNSFGGTLTSGIQDISALLPLLGTDQCEQHVSCALDKGFLYASAAPLSIFGSLGVVKVGIRVLLASLNFRFHLFNFVGASWLENTGLSDGSEGGKHNVASLIILNRHGSRFVAEDRLDAMLDEAHID</sequence>
<proteinExistence type="predicted"/>
<evidence type="ECO:0000313" key="2">
    <source>
        <dbReference type="Proteomes" id="UP000772434"/>
    </source>
</evidence>
<organism evidence="1 2">
    <name type="scientific">Rhodocollybia butyracea</name>
    <dbReference type="NCBI Taxonomy" id="206335"/>
    <lineage>
        <taxon>Eukaryota</taxon>
        <taxon>Fungi</taxon>
        <taxon>Dikarya</taxon>
        <taxon>Basidiomycota</taxon>
        <taxon>Agaricomycotina</taxon>
        <taxon>Agaricomycetes</taxon>
        <taxon>Agaricomycetidae</taxon>
        <taxon>Agaricales</taxon>
        <taxon>Marasmiineae</taxon>
        <taxon>Omphalotaceae</taxon>
        <taxon>Rhodocollybia</taxon>
    </lineage>
</organism>
<evidence type="ECO:0000313" key="1">
    <source>
        <dbReference type="EMBL" id="KAF9078245.1"/>
    </source>
</evidence>
<gene>
    <name evidence="1" type="ORF">BDP27DRAFT_1207973</name>
</gene>
<keyword evidence="2" id="KW-1185">Reference proteome</keyword>
<feature type="non-terminal residue" evidence="1">
    <location>
        <position position="129"/>
    </location>
</feature>
<reference evidence="1" key="1">
    <citation type="submission" date="2020-11" db="EMBL/GenBank/DDBJ databases">
        <authorList>
            <consortium name="DOE Joint Genome Institute"/>
            <person name="Ahrendt S."/>
            <person name="Riley R."/>
            <person name="Andreopoulos W."/>
            <person name="Labutti K."/>
            <person name="Pangilinan J."/>
            <person name="Ruiz-Duenas F.J."/>
            <person name="Barrasa J.M."/>
            <person name="Sanchez-Garcia M."/>
            <person name="Camarero S."/>
            <person name="Miyauchi S."/>
            <person name="Serrano A."/>
            <person name="Linde D."/>
            <person name="Babiker R."/>
            <person name="Drula E."/>
            <person name="Ayuso-Fernandez I."/>
            <person name="Pacheco R."/>
            <person name="Padilla G."/>
            <person name="Ferreira P."/>
            <person name="Barriuso J."/>
            <person name="Kellner H."/>
            <person name="Castanera R."/>
            <person name="Alfaro M."/>
            <person name="Ramirez L."/>
            <person name="Pisabarro A.G."/>
            <person name="Kuo A."/>
            <person name="Tritt A."/>
            <person name="Lipzen A."/>
            <person name="He G."/>
            <person name="Yan M."/>
            <person name="Ng V."/>
            <person name="Cullen D."/>
            <person name="Martin F."/>
            <person name="Rosso M.-N."/>
            <person name="Henrissat B."/>
            <person name="Hibbett D."/>
            <person name="Martinez A.T."/>
            <person name="Grigoriev I.V."/>
        </authorList>
    </citation>
    <scope>NUCLEOTIDE SEQUENCE</scope>
    <source>
        <strain evidence="1">AH 40177</strain>
    </source>
</reference>
<name>A0A9P5QAS9_9AGAR</name>
<dbReference type="AlphaFoldDB" id="A0A9P5QAS9"/>
<dbReference type="Proteomes" id="UP000772434">
    <property type="component" value="Unassembled WGS sequence"/>
</dbReference>